<evidence type="ECO:0000256" key="1">
    <source>
        <dbReference type="SAM" id="Phobius"/>
    </source>
</evidence>
<dbReference type="KEGG" id="hmo:HM1_2578"/>
<gene>
    <name evidence="2" type="ORF">HM1_2578</name>
</gene>
<keyword evidence="1" id="KW-1133">Transmembrane helix</keyword>
<sequence length="274" mass="30850">MVNMSIFPWDSQWEMVAWFVLFGGVVHYSDQMSAAMLQRGFGQQDMRWLRGGAICLALGLYPLFLLGADVIVGEATRMAETPLSGGGRTLASGVLAMGAAMLISTGRYISLQREVLLEQVLEGWDFEFDELIEEQVWTAHSIPELTALNSRFGRGRLSVAVLNGEGEVISFGVRRSDQLRFGLQEPYQLTAWISLEGGHSAAIWFRTEEDRRSPATEELDEVRRVAQCLRQQRIELHYVLFYNGAQVQCLHAGHPATWKRQGMLPVERESTHTM</sequence>
<dbReference type="STRING" id="498761.HM1_2578"/>
<dbReference type="AlphaFoldDB" id="B0TB04"/>
<keyword evidence="3" id="KW-1185">Reference proteome</keyword>
<keyword evidence="1" id="KW-0812">Transmembrane</keyword>
<dbReference type="EMBL" id="CP000930">
    <property type="protein sequence ID" value="ABZ85115.1"/>
    <property type="molecule type" value="Genomic_DNA"/>
</dbReference>
<feature type="transmembrane region" description="Helical" evidence="1">
    <location>
        <begin position="48"/>
        <end position="68"/>
    </location>
</feature>
<name>B0TB04_HELMI</name>
<feature type="transmembrane region" description="Helical" evidence="1">
    <location>
        <begin position="88"/>
        <end position="109"/>
    </location>
</feature>
<evidence type="ECO:0000313" key="3">
    <source>
        <dbReference type="Proteomes" id="UP000008550"/>
    </source>
</evidence>
<dbReference type="Proteomes" id="UP000008550">
    <property type="component" value="Chromosome"/>
</dbReference>
<reference evidence="2 3" key="1">
    <citation type="journal article" date="2008" name="J. Bacteriol.">
        <title>The genome of Heliobacterium modesticaldum, a phototrophic representative of the Firmicutes containing the simplest photosynthetic apparatus.</title>
        <authorList>
            <person name="Sattley W.M."/>
            <person name="Madigan M.T."/>
            <person name="Swingley W.D."/>
            <person name="Cheung P.C."/>
            <person name="Clocksin K.M."/>
            <person name="Conrad A.L."/>
            <person name="Dejesa L.C."/>
            <person name="Honchak B.M."/>
            <person name="Jung D.O."/>
            <person name="Karbach L.E."/>
            <person name="Kurdoglu A."/>
            <person name="Lahiri S."/>
            <person name="Mastrian S.D."/>
            <person name="Page L.E."/>
            <person name="Taylor H.L."/>
            <person name="Wang Z.T."/>
            <person name="Raymond J."/>
            <person name="Chen M."/>
            <person name="Blankenship R.E."/>
            <person name="Touchman J.W."/>
        </authorList>
    </citation>
    <scope>NUCLEOTIDE SEQUENCE [LARGE SCALE GENOMIC DNA]</scope>
    <source>
        <strain evidence="3">ATCC 51547 / Ice1</strain>
    </source>
</reference>
<proteinExistence type="predicted"/>
<evidence type="ECO:0000313" key="2">
    <source>
        <dbReference type="EMBL" id="ABZ85115.1"/>
    </source>
</evidence>
<protein>
    <submittedName>
        <fullName evidence="2">Uncharacterized protein</fullName>
    </submittedName>
</protein>
<feature type="transmembrane region" description="Helical" evidence="1">
    <location>
        <begin position="12"/>
        <end position="28"/>
    </location>
</feature>
<organism evidence="2 3">
    <name type="scientific">Heliobacterium modesticaldum (strain ATCC 51547 / Ice1)</name>
    <dbReference type="NCBI Taxonomy" id="498761"/>
    <lineage>
        <taxon>Bacteria</taxon>
        <taxon>Bacillati</taxon>
        <taxon>Bacillota</taxon>
        <taxon>Clostridia</taxon>
        <taxon>Eubacteriales</taxon>
        <taxon>Heliobacteriaceae</taxon>
        <taxon>Heliomicrobium</taxon>
    </lineage>
</organism>
<keyword evidence="1" id="KW-0472">Membrane</keyword>
<dbReference type="HOGENOM" id="CLU_1037349_0_0_9"/>
<accession>B0TB04</accession>